<dbReference type="PANTHER" id="PTHR31900:SF34">
    <property type="entry name" value="EMB|CAB62440.1-RELATED"/>
    <property type="match status" value="1"/>
</dbReference>
<proteinExistence type="predicted"/>
<accession>A0ABQ9AS59</accession>
<comment type="caution">
    <text evidence="1">The sequence shown here is derived from an EMBL/GenBank/DDBJ whole genome shotgun (WGS) entry which is preliminary data.</text>
</comment>
<dbReference type="EMBL" id="JAPFFI010000017">
    <property type="protein sequence ID" value="KAJ6354898.1"/>
    <property type="molecule type" value="Genomic_DNA"/>
</dbReference>
<organism evidence="1 2">
    <name type="scientific">Salix suchowensis</name>
    <dbReference type="NCBI Taxonomy" id="1278906"/>
    <lineage>
        <taxon>Eukaryota</taxon>
        <taxon>Viridiplantae</taxon>
        <taxon>Streptophyta</taxon>
        <taxon>Embryophyta</taxon>
        <taxon>Tracheophyta</taxon>
        <taxon>Spermatophyta</taxon>
        <taxon>Magnoliopsida</taxon>
        <taxon>eudicotyledons</taxon>
        <taxon>Gunneridae</taxon>
        <taxon>Pentapetalae</taxon>
        <taxon>rosids</taxon>
        <taxon>fabids</taxon>
        <taxon>Malpighiales</taxon>
        <taxon>Salicaceae</taxon>
        <taxon>Saliceae</taxon>
        <taxon>Salix</taxon>
    </lineage>
</organism>
<protein>
    <recommendedName>
        <fullName evidence="3">FBD domain-containing protein</fullName>
    </recommendedName>
</protein>
<reference evidence="1" key="1">
    <citation type="submission" date="2022-10" db="EMBL/GenBank/DDBJ databases">
        <authorList>
            <person name="Hyden B.L."/>
            <person name="Feng K."/>
            <person name="Yates T."/>
            <person name="Jawdy S."/>
            <person name="Smart L.B."/>
            <person name="Muchero W."/>
        </authorList>
    </citation>
    <scope>NUCLEOTIDE SEQUENCE</scope>
    <source>
        <tissue evidence="1">Shoot tip</tissue>
    </source>
</reference>
<gene>
    <name evidence="1" type="ORF">OIU77_005486</name>
</gene>
<reference evidence="1" key="2">
    <citation type="journal article" date="2023" name="Int. J. Mol. Sci.">
        <title>De Novo Assembly and Annotation of 11 Diverse Shrub Willow (Salix) Genomes Reveals Novel Gene Organization in Sex-Linked Regions.</title>
        <authorList>
            <person name="Hyden B."/>
            <person name="Feng K."/>
            <person name="Yates T.B."/>
            <person name="Jawdy S."/>
            <person name="Cereghino C."/>
            <person name="Smart L.B."/>
            <person name="Muchero W."/>
        </authorList>
    </citation>
    <scope>NUCLEOTIDE SEQUENCE</scope>
    <source>
        <tissue evidence="1">Shoot tip</tissue>
    </source>
</reference>
<dbReference type="InterPro" id="IPR050232">
    <property type="entry name" value="FBL13/AtMIF1-like"/>
</dbReference>
<evidence type="ECO:0000313" key="2">
    <source>
        <dbReference type="Proteomes" id="UP001141253"/>
    </source>
</evidence>
<evidence type="ECO:0008006" key="3">
    <source>
        <dbReference type="Google" id="ProtNLM"/>
    </source>
</evidence>
<evidence type="ECO:0000313" key="1">
    <source>
        <dbReference type="EMBL" id="KAJ6354898.1"/>
    </source>
</evidence>
<name>A0ABQ9AS59_9ROSI</name>
<dbReference type="PANTHER" id="PTHR31900">
    <property type="entry name" value="F-BOX/RNI SUPERFAMILY PROTEIN-RELATED"/>
    <property type="match status" value="1"/>
</dbReference>
<dbReference type="Proteomes" id="UP001141253">
    <property type="component" value="Chromosome 18"/>
</dbReference>
<keyword evidence="2" id="KW-1185">Reference proteome</keyword>
<sequence length="174" mass="19480">MVLKLEYLTALSVPDHVSFSILMVLHLKHLSCLDDASARKLLSASSCLEELLVVRRYDHCLLTVHVHSCTLKSFTINGGLELVVDAPNLEFHELKDCIPKDLNSMGLTALAKAVVGANVKNATTTFDDYVEMVRFLRQISHVKVLCFSGFLMSTLKKHVLNTQMLLTVCQYFII</sequence>